<evidence type="ECO:0000313" key="4">
    <source>
        <dbReference type="Proteomes" id="UP000008983"/>
    </source>
</evidence>
<protein>
    <submittedName>
        <fullName evidence="3">Uncharacterized protein</fullName>
    </submittedName>
</protein>
<dbReference type="OrthoDB" id="296845at2759"/>
<feature type="coiled-coil region" evidence="1">
    <location>
        <begin position="200"/>
        <end position="287"/>
    </location>
</feature>
<accession>G0QTN4</accession>
<evidence type="ECO:0000256" key="2">
    <source>
        <dbReference type="SAM" id="MobiDB-lite"/>
    </source>
</evidence>
<organism evidence="3 4">
    <name type="scientific">Ichthyophthirius multifiliis</name>
    <name type="common">White spot disease agent</name>
    <name type="synonym">Ich</name>
    <dbReference type="NCBI Taxonomy" id="5932"/>
    <lineage>
        <taxon>Eukaryota</taxon>
        <taxon>Sar</taxon>
        <taxon>Alveolata</taxon>
        <taxon>Ciliophora</taxon>
        <taxon>Intramacronucleata</taxon>
        <taxon>Oligohymenophorea</taxon>
        <taxon>Hymenostomatida</taxon>
        <taxon>Ophryoglenina</taxon>
        <taxon>Ichthyophthirius</taxon>
    </lineage>
</organism>
<dbReference type="RefSeq" id="XP_004034893.1">
    <property type="nucleotide sequence ID" value="XM_004034845.1"/>
</dbReference>
<dbReference type="EMBL" id="GL983868">
    <property type="protein sequence ID" value="EGR31407.1"/>
    <property type="molecule type" value="Genomic_DNA"/>
</dbReference>
<dbReference type="AlphaFoldDB" id="G0QTN4"/>
<reference evidence="3 4" key="1">
    <citation type="submission" date="2011-07" db="EMBL/GenBank/DDBJ databases">
        <authorList>
            <person name="Coyne R."/>
            <person name="Brami D."/>
            <person name="Johnson J."/>
            <person name="Hostetler J."/>
            <person name="Hannick L."/>
            <person name="Clark T."/>
            <person name="Cassidy-Hanley D."/>
            <person name="Inman J."/>
        </authorList>
    </citation>
    <scope>NUCLEOTIDE SEQUENCE [LARGE SCALE GENOMIC DNA]</scope>
    <source>
        <strain evidence="3 4">G5</strain>
    </source>
</reference>
<keyword evidence="4" id="KW-1185">Reference proteome</keyword>
<feature type="compositionally biased region" description="Polar residues" evidence="2">
    <location>
        <begin position="59"/>
        <end position="73"/>
    </location>
</feature>
<feature type="coiled-coil region" evidence="1">
    <location>
        <begin position="103"/>
        <end position="133"/>
    </location>
</feature>
<evidence type="ECO:0000256" key="1">
    <source>
        <dbReference type="SAM" id="Coils"/>
    </source>
</evidence>
<dbReference type="eggNOG" id="ENOG502SR10">
    <property type="taxonomic scope" value="Eukaryota"/>
</dbReference>
<feature type="region of interest" description="Disordered" evidence="2">
    <location>
        <begin position="59"/>
        <end position="85"/>
    </location>
</feature>
<keyword evidence="1" id="KW-0175">Coiled coil</keyword>
<dbReference type="Proteomes" id="UP000008983">
    <property type="component" value="Unassembled WGS sequence"/>
</dbReference>
<name>G0QTN4_ICHMU</name>
<dbReference type="OMA" id="CESLMHE"/>
<dbReference type="GeneID" id="14907556"/>
<sequence length="354" mass="42044">MQLIQQQKKKKTFFFFFFRNKIFKNKNKNKQKINKNLIIRSDYQNTQSLKTLAISNNQQYKQTKTSTPNSRGVTPSKKKVQKSPISKKYPQVDSWQQIEGNQNEYYNQKLNILQEQFNTVQNQNLKLNKENENLRLINFEYVKKLNEISSSKLKAAEKIIINTDFFESENIQQKVKDFIRKLANNYKILEKEQTKLINYCKVMEADIENYKSKVAEAQEIQENLRKTGQESIESLVQSLKDLNDRLEQLTVQNKEMNFQLAIKNENIENLNNQISDLNYQQREKTKEYDNLVQKYNTCVSGQQEKQNGDGKIIYALKCKCDHLEHELRQMQGNLYINTREIQEMDIFLNIQDIC</sequence>
<gene>
    <name evidence="3" type="ORF">IMG5_110230</name>
</gene>
<evidence type="ECO:0000313" key="3">
    <source>
        <dbReference type="EMBL" id="EGR31407.1"/>
    </source>
</evidence>
<proteinExistence type="predicted"/>
<dbReference type="InParanoid" id="G0QTN4"/>